<sequence>MSSDTLAAAKRAGENAEHEVFDVVVELEPTADSEHYDAVAETAIFPRTDLPFVGICVVEAGTFVEIKSTMAVYGSAQRRGRFSLRETQHEALLDAGGVYLFVVCEPRPARPAIAMKVVPATTVDHVIDETSSWRERHDGRGRETQLAWSRVFDVDEVE</sequence>
<organism evidence="1 2">
    <name type="scientific">Halorubrum salinarum</name>
    <dbReference type="NCBI Taxonomy" id="2739057"/>
    <lineage>
        <taxon>Archaea</taxon>
        <taxon>Methanobacteriati</taxon>
        <taxon>Methanobacteriota</taxon>
        <taxon>Stenosarchaea group</taxon>
        <taxon>Halobacteria</taxon>
        <taxon>Halobacteriales</taxon>
        <taxon>Haloferacaceae</taxon>
        <taxon>Halorubrum</taxon>
    </lineage>
</organism>
<dbReference type="Pfam" id="PF25941">
    <property type="entry name" value="PDDEXK_16"/>
    <property type="match status" value="1"/>
</dbReference>
<accession>A0A7D4CIX5</accession>
<proteinExistence type="predicted"/>
<dbReference type="AlphaFoldDB" id="A0A7D4CIX5"/>
<gene>
    <name evidence="1" type="ORF">HPS36_02130</name>
</gene>
<keyword evidence="2" id="KW-1185">Reference proteome</keyword>
<dbReference type="KEGG" id="hsai:HPS36_02130"/>
<dbReference type="RefSeq" id="WP_173228339.1">
    <property type="nucleotide sequence ID" value="NZ_CP053941.1"/>
</dbReference>
<evidence type="ECO:0008006" key="3">
    <source>
        <dbReference type="Google" id="ProtNLM"/>
    </source>
</evidence>
<dbReference type="GeneID" id="55593762"/>
<dbReference type="Proteomes" id="UP000505020">
    <property type="component" value="Chromosome"/>
</dbReference>
<protein>
    <recommendedName>
        <fullName evidence="3">PD(D/E)XK endonuclease domain-containing protein</fullName>
    </recommendedName>
</protein>
<name>A0A7D4CIX5_9EURY</name>
<evidence type="ECO:0000313" key="1">
    <source>
        <dbReference type="EMBL" id="QKG91701.1"/>
    </source>
</evidence>
<dbReference type="EMBL" id="CP053941">
    <property type="protein sequence ID" value="QKG91701.1"/>
    <property type="molecule type" value="Genomic_DNA"/>
</dbReference>
<dbReference type="InterPro" id="IPR058715">
    <property type="entry name" value="PDDEXK_nuclease-rel"/>
</dbReference>
<evidence type="ECO:0000313" key="2">
    <source>
        <dbReference type="Proteomes" id="UP000505020"/>
    </source>
</evidence>
<reference evidence="1 2" key="1">
    <citation type="submission" date="2020-05" db="EMBL/GenBank/DDBJ databases">
        <title>Halorubrum RHB-C sp.nov., an extremely halophilic archaeon isolated from solar salt farm.</title>
        <authorList>
            <person name="Ho H."/>
            <person name="Danganan R.E."/>
            <person name="Dedeles G.R."/>
            <person name="Kim S.-G."/>
        </authorList>
    </citation>
    <scope>NUCLEOTIDE SEQUENCE [LARGE SCALE GENOMIC DNA]</scope>
    <source>
        <strain evidence="1 2">RHB-C</strain>
    </source>
</reference>